<dbReference type="InterPro" id="IPR018359">
    <property type="entry name" value="Bromodomain_CS"/>
</dbReference>
<feature type="compositionally biased region" description="Polar residues" evidence="9">
    <location>
        <begin position="415"/>
        <end position="426"/>
    </location>
</feature>
<comment type="subcellular location">
    <subcellularLocation>
        <location evidence="1">Nucleus</location>
    </subcellularLocation>
</comment>
<dbReference type="SUPFAM" id="SSF47370">
    <property type="entry name" value="Bromodomain"/>
    <property type="match status" value="2"/>
</dbReference>
<keyword evidence="4" id="KW-0805">Transcription regulation</keyword>
<evidence type="ECO:0000256" key="7">
    <source>
        <dbReference type="ARBA" id="ARBA00023242"/>
    </source>
</evidence>
<dbReference type="CDD" id="cd04369">
    <property type="entry name" value="Bromodomain"/>
    <property type="match status" value="2"/>
</dbReference>
<comment type="caution">
    <text evidence="11">The sequence shown here is derived from an EMBL/GenBank/DDBJ whole genome shotgun (WGS) entry which is preliminary data.</text>
</comment>
<dbReference type="Proteomes" id="UP001305779">
    <property type="component" value="Unassembled WGS sequence"/>
</dbReference>
<feature type="compositionally biased region" description="Basic and acidic residues" evidence="9">
    <location>
        <begin position="176"/>
        <end position="192"/>
    </location>
</feature>
<feature type="region of interest" description="Disordered" evidence="9">
    <location>
        <begin position="171"/>
        <end position="238"/>
    </location>
</feature>
<evidence type="ECO:0000256" key="6">
    <source>
        <dbReference type="ARBA" id="ARBA00023163"/>
    </source>
</evidence>
<evidence type="ECO:0000256" key="8">
    <source>
        <dbReference type="PROSITE-ProRule" id="PRU00035"/>
    </source>
</evidence>
<evidence type="ECO:0000256" key="1">
    <source>
        <dbReference type="ARBA" id="ARBA00004123"/>
    </source>
</evidence>
<feature type="domain" description="Bromo" evidence="10">
    <location>
        <begin position="261"/>
        <end position="340"/>
    </location>
</feature>
<feature type="region of interest" description="Disordered" evidence="9">
    <location>
        <begin position="1"/>
        <end position="40"/>
    </location>
</feature>
<feature type="compositionally biased region" description="Acidic residues" evidence="9">
    <location>
        <begin position="223"/>
        <end position="236"/>
    </location>
</feature>
<sequence>MESRKRKNETPAAGEGGSASASKRLKLLNSNPAPSQDGPSAVQVVGRKVLAALHNATDKHGRAIADAFLELPPRDELPDYYQQIRMPIALETIDYKLKQNAYPTITTLESDLKRMIQNAKEYNVPKSEIYEDAERIRKLVYNFMKVHNPAYQHDPNYTSFPTPYAEPKLTLTNNAHRSESVKEEPKSRDASVKPRPSTAPKASEPPSDRKSSVAASSAKDDVNGEGDEDGAEDENMDFTGKSFQDAQHMIIAELIRYTDDEGLEIYTPFVNLPTRKLEDYYKTIKHPVSLKGVQKRIKGIHGRAPPTDITDFKSWDAFEDEVSFIWRNARDFNEDGSDMYELAGEFEEHFKRILAEAKEKVEEPAAARIKLGGPKPAKSGITLNLSQHRNSPTPGVSVDNEALARQRLMVQAGVNGQQTQHRQQPDMNGRPPVPSPMTNGVRPPSSAQAGSPPVAGLKNEKLAALSPAPAGYPPAVQPYTNGMMPPPLARPPSGSPYPGLPQSGYQANSYHYTAPAALPPTAVRPYPVSEALLPAVTISTHPWLKLSKPYSIAIPPHPSLSQQSTTITLPSTHYYLQISPTISRDLSMGRAYKLFVTVNGSRLTQRDTQFHADTGKRTHVYEGSLAAGVNRIEVEVAAAKVGDADGKGLDVEKLTVFANLTRQ</sequence>
<name>A0ABR0ED72_ZASCE</name>
<dbReference type="PROSITE" id="PS00633">
    <property type="entry name" value="BROMODOMAIN_1"/>
    <property type="match status" value="1"/>
</dbReference>
<keyword evidence="3" id="KW-0156">Chromatin regulator</keyword>
<evidence type="ECO:0000256" key="3">
    <source>
        <dbReference type="ARBA" id="ARBA00022853"/>
    </source>
</evidence>
<dbReference type="InterPro" id="IPR001487">
    <property type="entry name" value="Bromodomain"/>
</dbReference>
<evidence type="ECO:0000259" key="10">
    <source>
        <dbReference type="PROSITE" id="PS50014"/>
    </source>
</evidence>
<evidence type="ECO:0000256" key="4">
    <source>
        <dbReference type="ARBA" id="ARBA00023015"/>
    </source>
</evidence>
<dbReference type="EMBL" id="JAXOVC010000007">
    <property type="protein sequence ID" value="KAK4499444.1"/>
    <property type="molecule type" value="Genomic_DNA"/>
</dbReference>
<dbReference type="Pfam" id="PF22994">
    <property type="entry name" value="RSC4_Ig_like"/>
    <property type="match status" value="1"/>
</dbReference>
<dbReference type="InterPro" id="IPR037382">
    <property type="entry name" value="Rsc/polybromo"/>
</dbReference>
<feature type="domain" description="Bromo" evidence="10">
    <location>
        <begin position="60"/>
        <end position="130"/>
    </location>
</feature>
<gene>
    <name evidence="11" type="ORF">PRZ48_009958</name>
</gene>
<keyword evidence="2" id="KW-0677">Repeat</keyword>
<keyword evidence="7" id="KW-0539">Nucleus</keyword>
<evidence type="ECO:0000313" key="12">
    <source>
        <dbReference type="Proteomes" id="UP001305779"/>
    </source>
</evidence>
<organism evidence="11 12">
    <name type="scientific">Zasmidium cellare</name>
    <name type="common">Wine cellar mold</name>
    <name type="synonym">Racodium cellare</name>
    <dbReference type="NCBI Taxonomy" id="395010"/>
    <lineage>
        <taxon>Eukaryota</taxon>
        <taxon>Fungi</taxon>
        <taxon>Dikarya</taxon>
        <taxon>Ascomycota</taxon>
        <taxon>Pezizomycotina</taxon>
        <taxon>Dothideomycetes</taxon>
        <taxon>Dothideomycetidae</taxon>
        <taxon>Mycosphaerellales</taxon>
        <taxon>Mycosphaerellaceae</taxon>
        <taxon>Zasmidium</taxon>
    </lineage>
</organism>
<evidence type="ECO:0000256" key="2">
    <source>
        <dbReference type="ARBA" id="ARBA00022737"/>
    </source>
</evidence>
<keyword evidence="12" id="KW-1185">Reference proteome</keyword>
<feature type="compositionally biased region" description="Polar residues" evidence="9">
    <location>
        <begin position="28"/>
        <end position="38"/>
    </location>
</feature>
<dbReference type="PANTHER" id="PTHR16062:SF19">
    <property type="entry name" value="PROTEIN POLYBROMO-1"/>
    <property type="match status" value="1"/>
</dbReference>
<evidence type="ECO:0000256" key="5">
    <source>
        <dbReference type="ARBA" id="ARBA00023117"/>
    </source>
</evidence>
<evidence type="ECO:0000256" key="9">
    <source>
        <dbReference type="SAM" id="MobiDB-lite"/>
    </source>
</evidence>
<keyword evidence="5 8" id="KW-0103">Bromodomain</keyword>
<dbReference type="InterPro" id="IPR054551">
    <property type="entry name" value="RSC4_Ig-like"/>
</dbReference>
<dbReference type="PROSITE" id="PS50014">
    <property type="entry name" value="BROMODOMAIN_2"/>
    <property type="match status" value="2"/>
</dbReference>
<dbReference type="PRINTS" id="PR00503">
    <property type="entry name" value="BROMODOMAIN"/>
</dbReference>
<dbReference type="PANTHER" id="PTHR16062">
    <property type="entry name" value="SWI/SNF-RELATED"/>
    <property type="match status" value="1"/>
</dbReference>
<feature type="region of interest" description="Disordered" evidence="9">
    <location>
        <begin position="415"/>
        <end position="454"/>
    </location>
</feature>
<feature type="compositionally biased region" description="Polar residues" evidence="9">
    <location>
        <begin position="381"/>
        <end position="394"/>
    </location>
</feature>
<reference evidence="11 12" key="1">
    <citation type="journal article" date="2023" name="G3 (Bethesda)">
        <title>A chromosome-level genome assembly of Zasmidium syzygii isolated from banana leaves.</title>
        <authorList>
            <person name="van Westerhoven A.C."/>
            <person name="Mehrabi R."/>
            <person name="Talebi R."/>
            <person name="Steentjes M.B.F."/>
            <person name="Corcolon B."/>
            <person name="Chong P.A."/>
            <person name="Kema G.H.J."/>
            <person name="Seidl M.F."/>
        </authorList>
    </citation>
    <scope>NUCLEOTIDE SEQUENCE [LARGE SCALE GENOMIC DNA]</scope>
    <source>
        <strain evidence="11 12">P124</strain>
    </source>
</reference>
<evidence type="ECO:0000313" key="11">
    <source>
        <dbReference type="EMBL" id="KAK4499444.1"/>
    </source>
</evidence>
<dbReference type="Gene3D" id="1.20.920.10">
    <property type="entry name" value="Bromodomain-like"/>
    <property type="match status" value="2"/>
</dbReference>
<keyword evidence="6" id="KW-0804">Transcription</keyword>
<dbReference type="SMART" id="SM00297">
    <property type="entry name" value="BROMO"/>
    <property type="match status" value="2"/>
</dbReference>
<accession>A0ABR0ED72</accession>
<feature type="region of interest" description="Disordered" evidence="9">
    <location>
        <begin position="370"/>
        <end position="396"/>
    </location>
</feature>
<dbReference type="Pfam" id="PF00439">
    <property type="entry name" value="Bromodomain"/>
    <property type="match status" value="2"/>
</dbReference>
<dbReference type="InterPro" id="IPR036427">
    <property type="entry name" value="Bromodomain-like_sf"/>
</dbReference>
<protein>
    <recommendedName>
        <fullName evidence="10">Bromo domain-containing protein</fullName>
    </recommendedName>
</protein>
<proteinExistence type="predicted"/>